<accession>A0A9D2TZV3</accession>
<dbReference type="Pfam" id="PF07944">
    <property type="entry name" value="Beta-AFase-like_GH127_cat"/>
    <property type="match status" value="1"/>
</dbReference>
<dbReference type="InterPro" id="IPR049174">
    <property type="entry name" value="Beta-AFase-like"/>
</dbReference>
<dbReference type="SUPFAM" id="SSF48208">
    <property type="entry name" value="Six-hairpin glycosidases"/>
    <property type="match status" value="1"/>
</dbReference>
<dbReference type="Pfam" id="PF20737">
    <property type="entry name" value="Glyco_hydro127C"/>
    <property type="match status" value="1"/>
</dbReference>
<keyword evidence="4" id="KW-0378">Hydrolase</keyword>
<evidence type="ECO:0000313" key="4">
    <source>
        <dbReference type="EMBL" id="HJD30493.1"/>
    </source>
</evidence>
<dbReference type="PANTHER" id="PTHR43465">
    <property type="entry name" value="DUF1680 DOMAIN PROTEIN (AFU_ORTHOLOGUE AFUA_1G08910)"/>
    <property type="match status" value="1"/>
</dbReference>
<dbReference type="InterPro" id="IPR049046">
    <property type="entry name" value="Beta-AFase-like_GH127_middle"/>
</dbReference>
<dbReference type="InterPro" id="IPR049049">
    <property type="entry name" value="Beta-AFase-like_GH127_C"/>
</dbReference>
<comment type="caution">
    <text evidence="4">The sequence shown here is derived from an EMBL/GenBank/DDBJ whole genome shotgun (WGS) entry which is preliminary data.</text>
</comment>
<organism evidence="4 5">
    <name type="scientific">Candidatus Eisenbergiella stercorigallinarum</name>
    <dbReference type="NCBI Taxonomy" id="2838557"/>
    <lineage>
        <taxon>Bacteria</taxon>
        <taxon>Bacillati</taxon>
        <taxon>Bacillota</taxon>
        <taxon>Clostridia</taxon>
        <taxon>Lachnospirales</taxon>
        <taxon>Lachnospiraceae</taxon>
        <taxon>Eisenbergiella</taxon>
    </lineage>
</organism>
<dbReference type="EMBL" id="DWUW01000027">
    <property type="protein sequence ID" value="HJD30493.1"/>
    <property type="molecule type" value="Genomic_DNA"/>
</dbReference>
<protein>
    <submittedName>
        <fullName evidence="4">Glycoside hydrolase family 127 protein</fullName>
    </submittedName>
</protein>
<dbReference type="InterPro" id="IPR008928">
    <property type="entry name" value="6-hairpin_glycosidase_sf"/>
</dbReference>
<feature type="domain" description="Non-reducing end beta-L-arabinofuranosidase-like GH127 C-terminal" evidence="3">
    <location>
        <begin position="514"/>
        <end position="623"/>
    </location>
</feature>
<dbReference type="GO" id="GO:0016787">
    <property type="term" value="F:hydrolase activity"/>
    <property type="evidence" value="ECO:0007669"/>
    <property type="project" value="UniProtKB-KW"/>
</dbReference>
<feature type="domain" description="Non-reducing end beta-L-arabinofuranosidase-like GH127 middle" evidence="2">
    <location>
        <begin position="419"/>
        <end position="512"/>
    </location>
</feature>
<dbReference type="AlphaFoldDB" id="A0A9D2TZV3"/>
<dbReference type="PANTHER" id="PTHR43465:SF2">
    <property type="entry name" value="DUF1680 DOMAIN PROTEIN (AFU_ORTHOLOGUE AFUA_1G08910)"/>
    <property type="match status" value="1"/>
</dbReference>
<dbReference type="GO" id="GO:0005975">
    <property type="term" value="P:carbohydrate metabolic process"/>
    <property type="evidence" value="ECO:0007669"/>
    <property type="project" value="InterPro"/>
</dbReference>
<name>A0A9D2TZV3_9FIRM</name>
<dbReference type="Proteomes" id="UP000823851">
    <property type="component" value="Unassembled WGS sequence"/>
</dbReference>
<dbReference type="Pfam" id="PF20736">
    <property type="entry name" value="Glyco_hydro127M"/>
    <property type="match status" value="1"/>
</dbReference>
<reference evidence="4" key="2">
    <citation type="submission" date="2021-04" db="EMBL/GenBank/DDBJ databases">
        <authorList>
            <person name="Gilroy R."/>
        </authorList>
    </citation>
    <scope>NUCLEOTIDE SEQUENCE</scope>
    <source>
        <strain evidence="4">ChiHjej8B7-25341</strain>
    </source>
</reference>
<evidence type="ECO:0000259" key="1">
    <source>
        <dbReference type="Pfam" id="PF07944"/>
    </source>
</evidence>
<evidence type="ECO:0000313" key="5">
    <source>
        <dbReference type="Proteomes" id="UP000823851"/>
    </source>
</evidence>
<feature type="domain" description="Non-reducing end beta-L-arabinofuranosidase-like GH127 catalytic" evidence="1">
    <location>
        <begin position="16"/>
        <end position="409"/>
    </location>
</feature>
<evidence type="ECO:0000259" key="2">
    <source>
        <dbReference type="Pfam" id="PF20736"/>
    </source>
</evidence>
<reference evidence="4" key="1">
    <citation type="journal article" date="2021" name="PeerJ">
        <title>Extensive microbial diversity within the chicken gut microbiome revealed by metagenomics and culture.</title>
        <authorList>
            <person name="Gilroy R."/>
            <person name="Ravi A."/>
            <person name="Getino M."/>
            <person name="Pursley I."/>
            <person name="Horton D.L."/>
            <person name="Alikhan N.F."/>
            <person name="Baker D."/>
            <person name="Gharbi K."/>
            <person name="Hall N."/>
            <person name="Watson M."/>
            <person name="Adriaenssens E.M."/>
            <person name="Foster-Nyarko E."/>
            <person name="Jarju S."/>
            <person name="Secka A."/>
            <person name="Antonio M."/>
            <person name="Oren A."/>
            <person name="Chaudhuri R.R."/>
            <person name="La Ragione R."/>
            <person name="Hildebrand F."/>
            <person name="Pallen M.J."/>
        </authorList>
    </citation>
    <scope>NUCLEOTIDE SEQUENCE</scope>
    <source>
        <strain evidence="4">ChiHjej8B7-25341</strain>
    </source>
</reference>
<gene>
    <name evidence="4" type="ORF">H9912_00980</name>
</gene>
<sequence>MREEKDRRVTCQDLDITGGFWKEKQELFRRVTVDAVYDRFEETGRFEALNCSWKEGMPNKPHIFWDSDVVKWIEGAAYFLLKQKDEKLEAKVDDLVGRMEKQQWEDGYLNSYFTAVEPEERFQRRTDHELYCAGHLIEAAVAYAQATGKKKLLEIAEKYTALIDRVFRQEHSAAFDTPGHEEIELALYRLYEYTGKESYRELAEYFVDTRGTSDRDGTYEFTDQEHMQSHLPVRQQKTAEGHSVRALYLYSAMADQARIDQDEEMAQVCRTLFENITRKRMYITGGVGSTHRGESFTFDYDLPEYTAYNETCASIALAMFCRRMWLLEADGRYADCAERAIYNTVLSGVSLSGDSFFYENPVAADPARNAFNASRAKGLQEHLPILSRVKVFDCSCCPPNLLRFVGSIADYMYSVSGNTIYAHCYMDAEGEMETSAGRMKLKQETGYPYDGNVRIITETEGTCAVALRIPAWSERWKVSVNGERVEAQPRKGYVFIEREWKCGDCLELELDMGIRFWESNPRVIDTCGRVAVTRGPLVFCAEGIDNEEIPLRDVRIDPKQEGVVREKRLEGTVLPELELDAAVREETDELYLTPKKKRKTVKLHLIPYFAWANRSVTPMTVWLLEEIRPENK</sequence>
<evidence type="ECO:0000259" key="3">
    <source>
        <dbReference type="Pfam" id="PF20737"/>
    </source>
</evidence>
<dbReference type="InterPro" id="IPR012878">
    <property type="entry name" value="Beta-AFase-like_GH127_cat"/>
</dbReference>
<proteinExistence type="predicted"/>